<comment type="caution">
    <text evidence="2">The sequence shown here is derived from an EMBL/GenBank/DDBJ whole genome shotgun (WGS) entry which is preliminary data.</text>
</comment>
<evidence type="ECO:0000256" key="1">
    <source>
        <dbReference type="SAM" id="Phobius"/>
    </source>
</evidence>
<name>A0ABU2ZFV5_9SPHN</name>
<evidence type="ECO:0000313" key="2">
    <source>
        <dbReference type="EMBL" id="MDT0575487.1"/>
    </source>
</evidence>
<dbReference type="RefSeq" id="WP_311340044.1">
    <property type="nucleotide sequence ID" value="NZ_JAVRHS010000002.1"/>
</dbReference>
<keyword evidence="1" id="KW-0472">Membrane</keyword>
<reference evidence="2 3" key="1">
    <citation type="submission" date="2023-09" db="EMBL/GenBank/DDBJ databases">
        <authorList>
            <person name="Rey-Velasco X."/>
        </authorList>
    </citation>
    <scope>NUCLEOTIDE SEQUENCE [LARGE SCALE GENOMIC DNA]</scope>
    <source>
        <strain evidence="2 3">F390</strain>
    </source>
</reference>
<keyword evidence="1" id="KW-0812">Transmembrane</keyword>
<dbReference type="SUPFAM" id="SSF63867">
    <property type="entry name" value="MoeA C-terminal domain-like"/>
    <property type="match status" value="1"/>
</dbReference>
<keyword evidence="3" id="KW-1185">Reference proteome</keyword>
<feature type="transmembrane region" description="Helical" evidence="1">
    <location>
        <begin position="24"/>
        <end position="44"/>
    </location>
</feature>
<dbReference type="EMBL" id="JAVRHS010000002">
    <property type="protein sequence ID" value="MDT0575487.1"/>
    <property type="molecule type" value="Genomic_DNA"/>
</dbReference>
<protein>
    <submittedName>
        <fullName evidence="2">Uncharacterized protein</fullName>
    </submittedName>
</protein>
<evidence type="ECO:0000313" key="3">
    <source>
        <dbReference type="Proteomes" id="UP001259803"/>
    </source>
</evidence>
<dbReference type="Proteomes" id="UP001259803">
    <property type="component" value="Unassembled WGS sequence"/>
</dbReference>
<dbReference type="Gene3D" id="3.40.980.10">
    <property type="entry name" value="MoaB/Mog-like domain"/>
    <property type="match status" value="1"/>
</dbReference>
<sequence>MGSTVEFRCVASKPVMVASRQDQLIVGLPGNSVFCFVIAMLFALPCRAQCWRQDRPIPVLDSQNSGALLPLALADALIVRASHWPKRAAGEKIAIHRI</sequence>
<dbReference type="InterPro" id="IPR036688">
    <property type="entry name" value="MoeA_C_domain_IV_sf"/>
</dbReference>
<gene>
    <name evidence="2" type="ORF">RM533_04755</name>
</gene>
<proteinExistence type="predicted"/>
<dbReference type="InterPro" id="IPR036425">
    <property type="entry name" value="MoaB/Mog-like_dom_sf"/>
</dbReference>
<organism evidence="2 3">
    <name type="scientific">Croceicoccus esteveae</name>
    <dbReference type="NCBI Taxonomy" id="3075597"/>
    <lineage>
        <taxon>Bacteria</taxon>
        <taxon>Pseudomonadati</taxon>
        <taxon>Pseudomonadota</taxon>
        <taxon>Alphaproteobacteria</taxon>
        <taxon>Sphingomonadales</taxon>
        <taxon>Erythrobacteraceae</taxon>
        <taxon>Croceicoccus</taxon>
    </lineage>
</organism>
<keyword evidence="1" id="KW-1133">Transmembrane helix</keyword>
<accession>A0ABU2ZFV5</accession>